<evidence type="ECO:0000313" key="3">
    <source>
        <dbReference type="Proteomes" id="UP001152799"/>
    </source>
</evidence>
<keyword evidence="1" id="KW-1133">Transmembrane helix</keyword>
<gene>
    <name evidence="2" type="ORF">CEUTPL_LOCUS11003</name>
</gene>
<protein>
    <submittedName>
        <fullName evidence="2">Uncharacterized protein</fullName>
    </submittedName>
</protein>
<evidence type="ECO:0000256" key="1">
    <source>
        <dbReference type="SAM" id="Phobius"/>
    </source>
</evidence>
<name>A0A9N9QRL2_9CUCU</name>
<proteinExistence type="predicted"/>
<evidence type="ECO:0000313" key="2">
    <source>
        <dbReference type="EMBL" id="CAG9770551.1"/>
    </source>
</evidence>
<accession>A0A9N9QRL2</accession>
<dbReference type="AlphaFoldDB" id="A0A9N9QRL2"/>
<organism evidence="2 3">
    <name type="scientific">Ceutorhynchus assimilis</name>
    <name type="common">cabbage seed weevil</name>
    <dbReference type="NCBI Taxonomy" id="467358"/>
    <lineage>
        <taxon>Eukaryota</taxon>
        <taxon>Metazoa</taxon>
        <taxon>Ecdysozoa</taxon>
        <taxon>Arthropoda</taxon>
        <taxon>Hexapoda</taxon>
        <taxon>Insecta</taxon>
        <taxon>Pterygota</taxon>
        <taxon>Neoptera</taxon>
        <taxon>Endopterygota</taxon>
        <taxon>Coleoptera</taxon>
        <taxon>Polyphaga</taxon>
        <taxon>Cucujiformia</taxon>
        <taxon>Curculionidae</taxon>
        <taxon>Ceutorhynchinae</taxon>
        <taxon>Ceutorhynchus</taxon>
    </lineage>
</organism>
<reference evidence="2" key="1">
    <citation type="submission" date="2022-01" db="EMBL/GenBank/DDBJ databases">
        <authorList>
            <person name="King R."/>
        </authorList>
    </citation>
    <scope>NUCLEOTIDE SEQUENCE</scope>
</reference>
<sequence>METTIFTNISYNYPNHTHEAHFARKEKLCWVLVALVAVLPMILLALRICKKISEYRESRRQCRNGSSDTNLEVSDPSFIYTIPVKQDYVNLAPPCYSLTPPTPTYELPPPYSPTIR</sequence>
<keyword evidence="3" id="KW-1185">Reference proteome</keyword>
<dbReference type="EMBL" id="OU892282">
    <property type="protein sequence ID" value="CAG9770551.1"/>
    <property type="molecule type" value="Genomic_DNA"/>
</dbReference>
<keyword evidence="1" id="KW-0472">Membrane</keyword>
<feature type="transmembrane region" description="Helical" evidence="1">
    <location>
        <begin position="30"/>
        <end position="49"/>
    </location>
</feature>
<keyword evidence="1" id="KW-0812">Transmembrane</keyword>
<dbReference type="Proteomes" id="UP001152799">
    <property type="component" value="Chromosome 6"/>
</dbReference>